<organism evidence="1 2">
    <name type="scientific">Tulasnella calospora MUT 4182</name>
    <dbReference type="NCBI Taxonomy" id="1051891"/>
    <lineage>
        <taxon>Eukaryota</taxon>
        <taxon>Fungi</taxon>
        <taxon>Dikarya</taxon>
        <taxon>Basidiomycota</taxon>
        <taxon>Agaricomycotina</taxon>
        <taxon>Agaricomycetes</taxon>
        <taxon>Cantharellales</taxon>
        <taxon>Tulasnellaceae</taxon>
        <taxon>Tulasnella</taxon>
    </lineage>
</organism>
<dbReference type="HOGENOM" id="CLU_051902_0_0_1"/>
<reference evidence="2" key="2">
    <citation type="submission" date="2015-01" db="EMBL/GenBank/DDBJ databases">
        <title>Evolutionary Origins and Diversification of the Mycorrhizal Mutualists.</title>
        <authorList>
            <consortium name="DOE Joint Genome Institute"/>
            <consortium name="Mycorrhizal Genomics Consortium"/>
            <person name="Kohler A."/>
            <person name="Kuo A."/>
            <person name="Nagy L.G."/>
            <person name="Floudas D."/>
            <person name="Copeland A."/>
            <person name="Barry K.W."/>
            <person name="Cichocki N."/>
            <person name="Veneault-Fourrey C."/>
            <person name="LaButti K."/>
            <person name="Lindquist E.A."/>
            <person name="Lipzen A."/>
            <person name="Lundell T."/>
            <person name="Morin E."/>
            <person name="Murat C."/>
            <person name="Riley R."/>
            <person name="Ohm R."/>
            <person name="Sun H."/>
            <person name="Tunlid A."/>
            <person name="Henrissat B."/>
            <person name="Grigoriev I.V."/>
            <person name="Hibbett D.S."/>
            <person name="Martin F."/>
        </authorList>
    </citation>
    <scope>NUCLEOTIDE SEQUENCE [LARGE SCALE GENOMIC DNA]</scope>
    <source>
        <strain evidence="2">MUT 4182</strain>
    </source>
</reference>
<dbReference type="Proteomes" id="UP000054248">
    <property type="component" value="Unassembled WGS sequence"/>
</dbReference>
<proteinExistence type="predicted"/>
<protein>
    <recommendedName>
        <fullName evidence="3">Retrotransposon gag domain-containing protein</fullName>
    </recommendedName>
</protein>
<gene>
    <name evidence="1" type="ORF">M407DRAFT_34272</name>
</gene>
<name>A0A0C3L2Y2_9AGAM</name>
<evidence type="ECO:0008006" key="3">
    <source>
        <dbReference type="Google" id="ProtNLM"/>
    </source>
</evidence>
<keyword evidence="2" id="KW-1185">Reference proteome</keyword>
<accession>A0A0C3L2Y2</accession>
<dbReference type="EMBL" id="KN823679">
    <property type="protein sequence ID" value="KIO16097.1"/>
    <property type="molecule type" value="Genomic_DNA"/>
</dbReference>
<dbReference type="AlphaFoldDB" id="A0A0C3L2Y2"/>
<dbReference type="OrthoDB" id="3223231at2759"/>
<reference evidence="1 2" key="1">
    <citation type="submission" date="2014-04" db="EMBL/GenBank/DDBJ databases">
        <authorList>
            <consortium name="DOE Joint Genome Institute"/>
            <person name="Kuo A."/>
            <person name="Girlanda M."/>
            <person name="Perotto S."/>
            <person name="Kohler A."/>
            <person name="Nagy L.G."/>
            <person name="Floudas D."/>
            <person name="Copeland A."/>
            <person name="Barry K.W."/>
            <person name="Cichocki N."/>
            <person name="Veneault-Fourrey C."/>
            <person name="LaButti K."/>
            <person name="Lindquist E.A."/>
            <person name="Lipzen A."/>
            <person name="Lundell T."/>
            <person name="Morin E."/>
            <person name="Murat C."/>
            <person name="Sun H."/>
            <person name="Tunlid A."/>
            <person name="Henrissat B."/>
            <person name="Grigoriev I.V."/>
            <person name="Hibbett D.S."/>
            <person name="Martin F."/>
            <person name="Nordberg H.P."/>
            <person name="Cantor M.N."/>
            <person name="Hua S.X."/>
        </authorList>
    </citation>
    <scope>NUCLEOTIDE SEQUENCE [LARGE SCALE GENOMIC DNA]</scope>
    <source>
        <strain evidence="1 2">MUT 4182</strain>
    </source>
</reference>
<evidence type="ECO:0000313" key="2">
    <source>
        <dbReference type="Proteomes" id="UP000054248"/>
    </source>
</evidence>
<evidence type="ECO:0000313" key="1">
    <source>
        <dbReference type="EMBL" id="KIO16097.1"/>
    </source>
</evidence>
<sequence>MADSEETPRTDMILRGIDGNECEAFIIAIRNLAFAKGKEEDCHWMLHYATTRLRGKALRWHAKLDPSIRKDWDLFVQALFEEYPFVEERDEGGIATPVWTSTTFSPAPSTITLPGNDCHLTTAKPMGTEAVTPRRARLSSSLHPGGGLAPPSRVYDSSLPGYQMDHLLVIYEAGRLGPHYISTSKQPTSNVHEALVVTFIPSSRPHYIACFNSRREKLCVNLWSPDRSELHYLTGTTNADQPISVLRSNSQRICRVWSISPDGMLNATLPDLVPNPRDSNYSVPSEYYLASTVYVEISGESISFAKDYSTARPGDPFSGFPIVRARIVFEPL</sequence>